<dbReference type="Proteomes" id="UP001234178">
    <property type="component" value="Unassembled WGS sequence"/>
</dbReference>
<organism evidence="2 3">
    <name type="scientific">Daphnia magna</name>
    <dbReference type="NCBI Taxonomy" id="35525"/>
    <lineage>
        <taxon>Eukaryota</taxon>
        <taxon>Metazoa</taxon>
        <taxon>Ecdysozoa</taxon>
        <taxon>Arthropoda</taxon>
        <taxon>Crustacea</taxon>
        <taxon>Branchiopoda</taxon>
        <taxon>Diplostraca</taxon>
        <taxon>Cladocera</taxon>
        <taxon>Anomopoda</taxon>
        <taxon>Daphniidae</taxon>
        <taxon>Daphnia</taxon>
    </lineage>
</organism>
<dbReference type="EMBL" id="JAOYFB010000001">
    <property type="protein sequence ID" value="KAK4002732.1"/>
    <property type="molecule type" value="Genomic_DNA"/>
</dbReference>
<keyword evidence="3" id="KW-1185">Reference proteome</keyword>
<gene>
    <name evidence="2" type="ORF">OUZ56_004537</name>
</gene>
<name>A0ABQ9YQ30_9CRUS</name>
<reference evidence="2 3" key="1">
    <citation type="journal article" date="2023" name="Nucleic Acids Res.">
        <title>The hologenome of Daphnia magna reveals possible DNA methylation and microbiome-mediated evolution of the host genome.</title>
        <authorList>
            <person name="Chaturvedi A."/>
            <person name="Li X."/>
            <person name="Dhandapani V."/>
            <person name="Marshall H."/>
            <person name="Kissane S."/>
            <person name="Cuenca-Cambronero M."/>
            <person name="Asole G."/>
            <person name="Calvet F."/>
            <person name="Ruiz-Romero M."/>
            <person name="Marangio P."/>
            <person name="Guigo R."/>
            <person name="Rago D."/>
            <person name="Mirbahai L."/>
            <person name="Eastwood N."/>
            <person name="Colbourne J.K."/>
            <person name="Zhou J."/>
            <person name="Mallon E."/>
            <person name="Orsini L."/>
        </authorList>
    </citation>
    <scope>NUCLEOTIDE SEQUENCE [LARGE SCALE GENOMIC DNA]</scope>
    <source>
        <strain evidence="2">LRV0_1</strain>
    </source>
</reference>
<evidence type="ECO:0000313" key="2">
    <source>
        <dbReference type="EMBL" id="KAK4002732.1"/>
    </source>
</evidence>
<evidence type="ECO:0000256" key="1">
    <source>
        <dbReference type="SAM" id="MobiDB-lite"/>
    </source>
</evidence>
<proteinExistence type="predicted"/>
<accession>A0ABQ9YQ30</accession>
<protein>
    <submittedName>
        <fullName evidence="2">Uncharacterized protein</fullName>
    </submittedName>
</protein>
<comment type="caution">
    <text evidence="2">The sequence shown here is derived from an EMBL/GenBank/DDBJ whole genome shotgun (WGS) entry which is preliminary data.</text>
</comment>
<feature type="region of interest" description="Disordered" evidence="1">
    <location>
        <begin position="59"/>
        <end position="90"/>
    </location>
</feature>
<sequence length="104" mass="11392">MQEPRACQDSSFPLTDSSVNVIRMRAVLFSVGGHVVFSARRKQEKKKKEIDKSFGIDWTGTASERDVRSQQGATGPAFTHSDKDDTLAPPCGSCAFGRAIEEDN</sequence>
<evidence type="ECO:0000313" key="3">
    <source>
        <dbReference type="Proteomes" id="UP001234178"/>
    </source>
</evidence>